<dbReference type="Proteomes" id="UP000484858">
    <property type="component" value="Unassembled WGS sequence"/>
</dbReference>
<evidence type="ECO:0000313" key="2">
    <source>
        <dbReference type="EMBL" id="GEM16084.1"/>
    </source>
</evidence>
<comment type="caution">
    <text evidence="2">The sequence shown here is derived from an EMBL/GenBank/DDBJ whole genome shotgun (WGS) entry which is preliminary data.</text>
</comment>
<reference evidence="2 3" key="1">
    <citation type="submission" date="2013-04" db="EMBL/GenBank/DDBJ databases">
        <title>Gluconobacter oxydans NBRC 3293 whole genome sequence.</title>
        <authorList>
            <person name="Matsutani M."/>
            <person name="Yakushi T."/>
            <person name="Matsushita K."/>
        </authorList>
    </citation>
    <scope>NUCLEOTIDE SEQUENCE [LARGE SCALE GENOMIC DNA]</scope>
    <source>
        <strain evidence="2 3">NBRC 3293</strain>
    </source>
</reference>
<feature type="region of interest" description="Disordered" evidence="1">
    <location>
        <begin position="1"/>
        <end position="38"/>
    </location>
</feature>
<dbReference type="EMBL" id="BARJ01000003">
    <property type="protein sequence ID" value="GEM16084.1"/>
    <property type="molecule type" value="Genomic_DNA"/>
</dbReference>
<name>A0A829WW05_GLUOY</name>
<protein>
    <submittedName>
        <fullName evidence="2">Uncharacterized protein</fullName>
    </submittedName>
</protein>
<organism evidence="2 3">
    <name type="scientific">Gluconobacter oxydans NBRC 3293</name>
    <dbReference type="NCBI Taxonomy" id="1315969"/>
    <lineage>
        <taxon>Bacteria</taxon>
        <taxon>Pseudomonadati</taxon>
        <taxon>Pseudomonadota</taxon>
        <taxon>Alphaproteobacteria</taxon>
        <taxon>Acetobacterales</taxon>
        <taxon>Acetobacteraceae</taxon>
        <taxon>Gluconobacter</taxon>
    </lineage>
</organism>
<proteinExistence type="predicted"/>
<dbReference type="AlphaFoldDB" id="A0A829WW05"/>
<accession>A0A829WW05</accession>
<evidence type="ECO:0000256" key="1">
    <source>
        <dbReference type="SAM" id="MobiDB-lite"/>
    </source>
</evidence>
<gene>
    <name evidence="2" type="ORF">NBRC3293_0581</name>
</gene>
<sequence>MSLMTGKLRRPAGQTCQGKGRKNRTEQPVPGIEGKALL</sequence>
<evidence type="ECO:0000313" key="3">
    <source>
        <dbReference type="Proteomes" id="UP000484858"/>
    </source>
</evidence>